<dbReference type="PROSITE" id="PS51253">
    <property type="entry name" value="HTH_CENPB"/>
    <property type="match status" value="1"/>
</dbReference>
<dbReference type="Proteomes" id="UP000709295">
    <property type="component" value="Unassembled WGS sequence"/>
</dbReference>
<name>A0A8J5J7T7_9STRA</name>
<comment type="caution">
    <text evidence="3">The sequence shown here is derived from an EMBL/GenBank/DDBJ whole genome shotgun (WGS) entry which is preliminary data.</text>
</comment>
<dbReference type="GO" id="GO:0003677">
    <property type="term" value="F:DNA binding"/>
    <property type="evidence" value="ECO:0007669"/>
    <property type="project" value="UniProtKB-KW"/>
</dbReference>
<keyword evidence="1" id="KW-0238">DNA-binding</keyword>
<keyword evidence="4" id="KW-1185">Reference proteome</keyword>
<evidence type="ECO:0000259" key="2">
    <source>
        <dbReference type="PROSITE" id="PS51253"/>
    </source>
</evidence>
<evidence type="ECO:0000256" key="1">
    <source>
        <dbReference type="ARBA" id="ARBA00023125"/>
    </source>
</evidence>
<organism evidence="3 4">
    <name type="scientific">Phytophthora aleatoria</name>
    <dbReference type="NCBI Taxonomy" id="2496075"/>
    <lineage>
        <taxon>Eukaryota</taxon>
        <taxon>Sar</taxon>
        <taxon>Stramenopiles</taxon>
        <taxon>Oomycota</taxon>
        <taxon>Peronosporomycetes</taxon>
        <taxon>Peronosporales</taxon>
        <taxon>Peronosporaceae</taxon>
        <taxon>Phytophthora</taxon>
    </lineage>
</organism>
<reference evidence="3" key="1">
    <citation type="submission" date="2021-01" db="EMBL/GenBank/DDBJ databases">
        <title>Phytophthora aleatoria, a newly-described species from Pinus radiata is distinct from Phytophthora cactorum isolates based on comparative genomics.</title>
        <authorList>
            <person name="Mcdougal R."/>
            <person name="Panda P."/>
            <person name="Williams N."/>
            <person name="Studholme D.J."/>
        </authorList>
    </citation>
    <scope>NUCLEOTIDE SEQUENCE</scope>
    <source>
        <strain evidence="3">NZFS 4037</strain>
    </source>
</reference>
<evidence type="ECO:0000313" key="4">
    <source>
        <dbReference type="Proteomes" id="UP000709295"/>
    </source>
</evidence>
<sequence length="109" mass="12282">MLRLKALHAAKELGIVKSRASPSWQRRIKQRHRLSLRARTRQDQESPAAVASGFTETVKAKATELGVSVIYNADQTAAFFEYLPSKTLHRTEDKTVWVRCGGKELQSCI</sequence>
<feature type="domain" description="HTH CENPB-type" evidence="2">
    <location>
        <begin position="1"/>
        <end position="38"/>
    </location>
</feature>
<evidence type="ECO:0000313" key="3">
    <source>
        <dbReference type="EMBL" id="KAG6964730.1"/>
    </source>
</evidence>
<dbReference type="EMBL" id="JAENGY010000368">
    <property type="protein sequence ID" value="KAG6964730.1"/>
    <property type="molecule type" value="Genomic_DNA"/>
</dbReference>
<proteinExistence type="predicted"/>
<protein>
    <recommendedName>
        <fullName evidence="2">HTH CENPB-type domain-containing protein</fullName>
    </recommendedName>
</protein>
<gene>
    <name evidence="3" type="ORF">JG688_00007568</name>
</gene>
<dbReference type="InterPro" id="IPR006600">
    <property type="entry name" value="HTH_CenpB_DNA-bd_dom"/>
</dbReference>
<dbReference type="AlphaFoldDB" id="A0A8J5J7T7"/>
<accession>A0A8J5J7T7</accession>